<protein>
    <submittedName>
        <fullName evidence="4">Lsa family ABC-F type ribosomal protection protein</fullName>
    </submittedName>
</protein>
<keyword evidence="1" id="KW-0547">Nucleotide-binding</keyword>
<dbReference type="PANTHER" id="PTHR42855:SF2">
    <property type="entry name" value="DRUG RESISTANCE ABC TRANSPORTER,ATP-BINDING PROTEIN"/>
    <property type="match status" value="1"/>
</dbReference>
<sequence>MSLINVTNLTFAYDGSYDNIFENASFQIDTDWKLGFTGRNGRGKTTFLNLLLGKYEYAGHISANVGFDYFPYPVQNKQNLTLDVIEDIFPDYQHWQLMRELSLLKVSEDVLYRPFDSLSNGEQTKVLLAALFLKENRFLLIDEPTNHLDMHARKLVSDYLKTKKGFILVSHDRAFLDNCVDHILSINKTGLEIQKGNFSDWWENKQRQDNFELAENDKLKKDIKRLSEASKRTGNWSHEVEKTKNGTRNSGSKVDKGYIGHKAAKMMKRSKSMEHRQQSAMEEKSKLLNNIESSESLKISQLAFHKSQLVELDHVSISYGDKMVCGDISFTIEQGDRIALSGKNGSGKSSIIKLICGEDLNYTGTFRKGSQLKISYVSQDTSRLQGNLSDYAADNGIEESLFKSILRKLDFSRVQFEKDISAYSGGQKKKVLIAKSLCEKVHLHIWDEPLNFIDVISRMQIEELLLEYSPTILFVEHDSEFCNQIATKIVEL</sequence>
<dbReference type="InterPro" id="IPR003439">
    <property type="entry name" value="ABC_transporter-like_ATP-bd"/>
</dbReference>
<dbReference type="InterPro" id="IPR027417">
    <property type="entry name" value="P-loop_NTPase"/>
</dbReference>
<feature type="domain" description="ABC transporter" evidence="3">
    <location>
        <begin position="310"/>
        <end position="492"/>
    </location>
</feature>
<dbReference type="CDD" id="cd03221">
    <property type="entry name" value="ABCF_EF-3"/>
    <property type="match status" value="2"/>
</dbReference>
<dbReference type="Pfam" id="PF00005">
    <property type="entry name" value="ABC_tran"/>
    <property type="match status" value="2"/>
</dbReference>
<proteinExistence type="predicted"/>
<evidence type="ECO:0000256" key="2">
    <source>
        <dbReference type="ARBA" id="ARBA00022840"/>
    </source>
</evidence>
<organism evidence="4 5">
    <name type="scientific">Paenibacillus hodogayensis</name>
    <dbReference type="NCBI Taxonomy" id="279208"/>
    <lineage>
        <taxon>Bacteria</taxon>
        <taxon>Bacillati</taxon>
        <taxon>Bacillota</taxon>
        <taxon>Bacilli</taxon>
        <taxon>Bacillales</taxon>
        <taxon>Paenibacillaceae</taxon>
        <taxon>Paenibacillus</taxon>
    </lineage>
</organism>
<dbReference type="InterPro" id="IPR017871">
    <property type="entry name" value="ABC_transporter-like_CS"/>
</dbReference>
<dbReference type="SUPFAM" id="SSF52540">
    <property type="entry name" value="P-loop containing nucleoside triphosphate hydrolases"/>
    <property type="match status" value="2"/>
</dbReference>
<dbReference type="SMART" id="SM00382">
    <property type="entry name" value="AAA"/>
    <property type="match status" value="2"/>
</dbReference>
<dbReference type="InterPro" id="IPR003593">
    <property type="entry name" value="AAA+_ATPase"/>
</dbReference>
<reference evidence="4 5" key="1">
    <citation type="submission" date="2024-09" db="EMBL/GenBank/DDBJ databases">
        <authorList>
            <person name="Sun Q."/>
            <person name="Mori K."/>
        </authorList>
    </citation>
    <scope>NUCLEOTIDE SEQUENCE [LARGE SCALE GENOMIC DNA]</scope>
    <source>
        <strain evidence="4 5">JCM 12520</strain>
    </source>
</reference>
<dbReference type="EMBL" id="JBHMAG010000002">
    <property type="protein sequence ID" value="MFB9750103.1"/>
    <property type="molecule type" value="Genomic_DNA"/>
</dbReference>
<keyword evidence="2" id="KW-0067">ATP-binding</keyword>
<dbReference type="NCBIfam" id="NF000355">
    <property type="entry name" value="ribo_prot_ABC_F"/>
    <property type="match status" value="1"/>
</dbReference>
<name>A0ABV5VPA0_9BACL</name>
<dbReference type="PROSITE" id="PS00211">
    <property type="entry name" value="ABC_TRANSPORTER_1"/>
    <property type="match status" value="1"/>
</dbReference>
<dbReference type="RefSeq" id="WP_344916660.1">
    <property type="nucleotide sequence ID" value="NZ_BAAAYO010000021.1"/>
</dbReference>
<dbReference type="PANTHER" id="PTHR42855">
    <property type="entry name" value="ABC TRANSPORTER ATP-BINDING SUBUNIT"/>
    <property type="match status" value="1"/>
</dbReference>
<evidence type="ECO:0000313" key="4">
    <source>
        <dbReference type="EMBL" id="MFB9750103.1"/>
    </source>
</evidence>
<evidence type="ECO:0000259" key="3">
    <source>
        <dbReference type="PROSITE" id="PS50893"/>
    </source>
</evidence>
<gene>
    <name evidence="4" type="ORF">ACFFNY_00835</name>
</gene>
<accession>A0ABV5VPA0</accession>
<dbReference type="Gene3D" id="3.40.50.300">
    <property type="entry name" value="P-loop containing nucleotide triphosphate hydrolases"/>
    <property type="match status" value="2"/>
</dbReference>
<dbReference type="InterPro" id="IPR051309">
    <property type="entry name" value="ABCF_ATPase"/>
</dbReference>
<feature type="domain" description="ABC transporter" evidence="3">
    <location>
        <begin position="4"/>
        <end position="214"/>
    </location>
</feature>
<evidence type="ECO:0000256" key="1">
    <source>
        <dbReference type="ARBA" id="ARBA00022741"/>
    </source>
</evidence>
<dbReference type="Proteomes" id="UP001589619">
    <property type="component" value="Unassembled WGS sequence"/>
</dbReference>
<comment type="caution">
    <text evidence="4">The sequence shown here is derived from an EMBL/GenBank/DDBJ whole genome shotgun (WGS) entry which is preliminary data.</text>
</comment>
<dbReference type="PROSITE" id="PS50893">
    <property type="entry name" value="ABC_TRANSPORTER_2"/>
    <property type="match status" value="2"/>
</dbReference>
<keyword evidence="5" id="KW-1185">Reference proteome</keyword>
<evidence type="ECO:0000313" key="5">
    <source>
        <dbReference type="Proteomes" id="UP001589619"/>
    </source>
</evidence>
<dbReference type="NCBIfam" id="NF000167">
    <property type="entry name" value="ABCF_Lsa_all"/>
    <property type="match status" value="1"/>
</dbReference>